<dbReference type="GO" id="GO:0005524">
    <property type="term" value="F:ATP binding"/>
    <property type="evidence" value="ECO:0007669"/>
    <property type="project" value="UniProtKB-KW"/>
</dbReference>
<dbReference type="SMART" id="SM00983">
    <property type="entry name" value="TPK_B1_binding"/>
    <property type="match status" value="1"/>
</dbReference>
<evidence type="ECO:0000313" key="7">
    <source>
        <dbReference type="EMBL" id="QPH55166.1"/>
    </source>
</evidence>
<reference evidence="7 8" key="1">
    <citation type="submission" date="2020-11" db="EMBL/GenBank/DDBJ databases">
        <title>Description of Pontivivens ytuae sp. nov. isolated from deep sea sediment of Mariana Trench.</title>
        <authorList>
            <person name="Wang Z."/>
            <person name="Sun Q.-L."/>
            <person name="Xu X.-D."/>
            <person name="Tang Y.-Z."/>
            <person name="Zhang J."/>
        </authorList>
    </citation>
    <scope>NUCLEOTIDE SEQUENCE [LARGE SCALE GENOMIC DNA]</scope>
    <source>
        <strain evidence="7 8">MT2928</strain>
    </source>
</reference>
<dbReference type="InterPro" id="IPR036759">
    <property type="entry name" value="TPK_catalytic_sf"/>
</dbReference>
<sequence length="216" mass="22640">MTPLLEYDAPVLLVGGGPLDAELVHGLAARTSGMVAADGGADGLAELGLRPDAVIGDLDSLKDPAAWSGVPVHRIDDQDSTDFEKCLERMVAPLVLATGFTGARIDHQLAVMSTLVARDERVIVVDPVDICFRWRAGLRLDVVEGTRVSLFPMGRVTGRSTGLRWPIDGLELTPAGRVGTSNIATGPVEVDATGPLLGILPRACLDVVADALCAVE</sequence>
<keyword evidence="1 7" id="KW-0808">Transferase</keyword>
<dbReference type="InterPro" id="IPR007373">
    <property type="entry name" value="Thiamin_PyroPKinase_B1-bd"/>
</dbReference>
<evidence type="ECO:0000256" key="5">
    <source>
        <dbReference type="NCBIfam" id="TIGR01378"/>
    </source>
</evidence>
<gene>
    <name evidence="7" type="ORF">I0K15_05320</name>
</gene>
<dbReference type="PANTHER" id="PTHR13622">
    <property type="entry name" value="THIAMIN PYROPHOSPHOKINASE"/>
    <property type="match status" value="1"/>
</dbReference>
<dbReference type="GO" id="GO:0006772">
    <property type="term" value="P:thiamine metabolic process"/>
    <property type="evidence" value="ECO:0007669"/>
    <property type="project" value="UniProtKB-UniRule"/>
</dbReference>
<dbReference type="SUPFAM" id="SSF63862">
    <property type="entry name" value="Thiamin pyrophosphokinase, substrate-binding domain"/>
    <property type="match status" value="1"/>
</dbReference>
<dbReference type="EMBL" id="CP064942">
    <property type="protein sequence ID" value="QPH55166.1"/>
    <property type="molecule type" value="Genomic_DNA"/>
</dbReference>
<evidence type="ECO:0000259" key="6">
    <source>
        <dbReference type="SMART" id="SM00983"/>
    </source>
</evidence>
<dbReference type="GO" id="GO:0030975">
    <property type="term" value="F:thiamine binding"/>
    <property type="evidence" value="ECO:0007669"/>
    <property type="project" value="InterPro"/>
</dbReference>
<keyword evidence="3 7" id="KW-0418">Kinase</keyword>
<dbReference type="Pfam" id="PF04263">
    <property type="entry name" value="TPK_catalytic"/>
    <property type="match status" value="1"/>
</dbReference>
<organism evidence="7 8">
    <name type="scientific">Pontivivens ytuae</name>
    <dbReference type="NCBI Taxonomy" id="2789856"/>
    <lineage>
        <taxon>Bacteria</taxon>
        <taxon>Pseudomonadati</taxon>
        <taxon>Pseudomonadota</taxon>
        <taxon>Alphaproteobacteria</taxon>
        <taxon>Rhodobacterales</taxon>
        <taxon>Paracoccaceae</taxon>
        <taxon>Pontivivens</taxon>
    </lineage>
</organism>
<dbReference type="PANTHER" id="PTHR13622:SF8">
    <property type="entry name" value="THIAMIN PYROPHOSPHOKINASE 1"/>
    <property type="match status" value="1"/>
</dbReference>
<feature type="domain" description="Thiamin pyrophosphokinase thiamin-binding" evidence="6">
    <location>
        <begin position="137"/>
        <end position="196"/>
    </location>
</feature>
<dbReference type="GO" id="GO:0004788">
    <property type="term" value="F:thiamine diphosphokinase activity"/>
    <property type="evidence" value="ECO:0007669"/>
    <property type="project" value="UniProtKB-UniRule"/>
</dbReference>
<dbReference type="KEGG" id="poz:I0K15_05320"/>
<dbReference type="AlphaFoldDB" id="A0A7S9LU19"/>
<evidence type="ECO:0000313" key="8">
    <source>
        <dbReference type="Proteomes" id="UP000594800"/>
    </source>
</evidence>
<dbReference type="EC" id="2.7.6.2" evidence="5"/>
<protein>
    <recommendedName>
        <fullName evidence="5">Thiamine diphosphokinase</fullName>
        <ecNumber evidence="5">2.7.6.2</ecNumber>
    </recommendedName>
</protein>
<dbReference type="CDD" id="cd07995">
    <property type="entry name" value="TPK"/>
    <property type="match status" value="1"/>
</dbReference>
<name>A0A7S9LU19_9RHOB</name>
<evidence type="ECO:0000256" key="3">
    <source>
        <dbReference type="ARBA" id="ARBA00022777"/>
    </source>
</evidence>
<dbReference type="GO" id="GO:0009229">
    <property type="term" value="P:thiamine diphosphate biosynthetic process"/>
    <property type="evidence" value="ECO:0007669"/>
    <property type="project" value="InterPro"/>
</dbReference>
<evidence type="ECO:0000256" key="2">
    <source>
        <dbReference type="ARBA" id="ARBA00022741"/>
    </source>
</evidence>
<dbReference type="InterPro" id="IPR036371">
    <property type="entry name" value="TPK_B1-bd_sf"/>
</dbReference>
<dbReference type="NCBIfam" id="TIGR01378">
    <property type="entry name" value="thi_PPkinase"/>
    <property type="match status" value="1"/>
</dbReference>
<dbReference type="Gene3D" id="3.40.50.10240">
    <property type="entry name" value="Thiamin pyrophosphokinase, catalytic domain"/>
    <property type="match status" value="1"/>
</dbReference>
<accession>A0A7S9LU19</accession>
<dbReference type="Pfam" id="PF04265">
    <property type="entry name" value="TPK_B1_binding"/>
    <property type="match status" value="1"/>
</dbReference>
<dbReference type="SUPFAM" id="SSF63999">
    <property type="entry name" value="Thiamin pyrophosphokinase, catalytic domain"/>
    <property type="match status" value="1"/>
</dbReference>
<dbReference type="InterPro" id="IPR006282">
    <property type="entry name" value="Thi_PPkinase"/>
</dbReference>
<keyword evidence="8" id="KW-1185">Reference proteome</keyword>
<evidence type="ECO:0000256" key="1">
    <source>
        <dbReference type="ARBA" id="ARBA00022679"/>
    </source>
</evidence>
<evidence type="ECO:0000256" key="4">
    <source>
        <dbReference type="ARBA" id="ARBA00022840"/>
    </source>
</evidence>
<dbReference type="GO" id="GO:0016301">
    <property type="term" value="F:kinase activity"/>
    <property type="evidence" value="ECO:0007669"/>
    <property type="project" value="UniProtKB-KW"/>
</dbReference>
<dbReference type="Proteomes" id="UP000594800">
    <property type="component" value="Chromosome"/>
</dbReference>
<dbReference type="InterPro" id="IPR007371">
    <property type="entry name" value="TPK_catalytic"/>
</dbReference>
<keyword evidence="2" id="KW-0547">Nucleotide-binding</keyword>
<proteinExistence type="predicted"/>
<dbReference type="RefSeq" id="WP_196104365.1">
    <property type="nucleotide sequence ID" value="NZ_CP064942.1"/>
</dbReference>
<keyword evidence="4" id="KW-0067">ATP-binding</keyword>